<sequence length="242" mass="27923">MAADASPSGARIWVLQASRAEDGAVVQKLDKLVFRLGPLHPTPQPRICFPLLSETLPNLCPFSLPSINCSVAHRERKKQEAREKTRVRMARYRLKLKSAPAEEQEASKVRAREARARYREKNRTDMLASARCKRIEEFGNKYGLLAFEAKLRRSFEKKCLKFERRRRKGRPHVKKHALPVAQSDADDDEDDDEDDKRRRAHIHELRKARRRRQAAVASDSDDDDKEENTSDPQAPISPGWNY</sequence>
<evidence type="ECO:0000256" key="1">
    <source>
        <dbReference type="SAM" id="MobiDB-lite"/>
    </source>
</evidence>
<feature type="region of interest" description="Disordered" evidence="1">
    <location>
        <begin position="165"/>
        <end position="242"/>
    </location>
</feature>
<accession>A0AAD6WV94</accession>
<keyword evidence="3" id="KW-1185">Reference proteome</keyword>
<comment type="caution">
    <text evidence="2">The sequence shown here is derived from an EMBL/GenBank/DDBJ whole genome shotgun (WGS) entry which is preliminary data.</text>
</comment>
<protein>
    <submittedName>
        <fullName evidence="2">Uncharacterized protein</fullName>
    </submittedName>
</protein>
<gene>
    <name evidence="2" type="ORF">C8F04DRAFT_1190896</name>
</gene>
<reference evidence="2" key="1">
    <citation type="submission" date="2023-03" db="EMBL/GenBank/DDBJ databases">
        <title>Massive genome expansion in bonnet fungi (Mycena s.s.) driven by repeated elements and novel gene families across ecological guilds.</title>
        <authorList>
            <consortium name="Lawrence Berkeley National Laboratory"/>
            <person name="Harder C.B."/>
            <person name="Miyauchi S."/>
            <person name="Viragh M."/>
            <person name="Kuo A."/>
            <person name="Thoen E."/>
            <person name="Andreopoulos B."/>
            <person name="Lu D."/>
            <person name="Skrede I."/>
            <person name="Drula E."/>
            <person name="Henrissat B."/>
            <person name="Morin E."/>
            <person name="Kohler A."/>
            <person name="Barry K."/>
            <person name="LaButti K."/>
            <person name="Morin E."/>
            <person name="Salamov A."/>
            <person name="Lipzen A."/>
            <person name="Mereny Z."/>
            <person name="Hegedus B."/>
            <person name="Baldrian P."/>
            <person name="Stursova M."/>
            <person name="Weitz H."/>
            <person name="Taylor A."/>
            <person name="Grigoriev I.V."/>
            <person name="Nagy L.G."/>
            <person name="Martin F."/>
            <person name="Kauserud H."/>
        </authorList>
    </citation>
    <scope>NUCLEOTIDE SEQUENCE</scope>
    <source>
        <strain evidence="2">CBHHK200</strain>
    </source>
</reference>
<evidence type="ECO:0000313" key="2">
    <source>
        <dbReference type="EMBL" id="KAJ7026090.1"/>
    </source>
</evidence>
<dbReference type="AlphaFoldDB" id="A0AAD6WV94"/>
<feature type="compositionally biased region" description="Acidic residues" evidence="1">
    <location>
        <begin position="184"/>
        <end position="194"/>
    </location>
</feature>
<feature type="compositionally biased region" description="Basic residues" evidence="1">
    <location>
        <begin position="198"/>
        <end position="213"/>
    </location>
</feature>
<evidence type="ECO:0000313" key="3">
    <source>
        <dbReference type="Proteomes" id="UP001218188"/>
    </source>
</evidence>
<name>A0AAD6WV94_9AGAR</name>
<dbReference type="EMBL" id="JARJCM010000144">
    <property type="protein sequence ID" value="KAJ7026090.1"/>
    <property type="molecule type" value="Genomic_DNA"/>
</dbReference>
<dbReference type="Proteomes" id="UP001218188">
    <property type="component" value="Unassembled WGS sequence"/>
</dbReference>
<proteinExistence type="predicted"/>
<organism evidence="2 3">
    <name type="scientific">Mycena alexandri</name>
    <dbReference type="NCBI Taxonomy" id="1745969"/>
    <lineage>
        <taxon>Eukaryota</taxon>
        <taxon>Fungi</taxon>
        <taxon>Dikarya</taxon>
        <taxon>Basidiomycota</taxon>
        <taxon>Agaricomycotina</taxon>
        <taxon>Agaricomycetes</taxon>
        <taxon>Agaricomycetidae</taxon>
        <taxon>Agaricales</taxon>
        <taxon>Marasmiineae</taxon>
        <taxon>Mycenaceae</taxon>
        <taxon>Mycena</taxon>
    </lineage>
</organism>
<feature type="compositionally biased region" description="Basic residues" evidence="1">
    <location>
        <begin position="165"/>
        <end position="177"/>
    </location>
</feature>